<sequence length="120" mass="13336">MVEADEAQLGVLERQIATLGAQIEALTAQIEQKRIDLAKREIRANFDGVIDSTFVDADEFVSPGTRLLISDRSRRLIASPFKRGTPRSPPYAYPARERLRPEAVTPHARRASLPPSLSAR</sequence>
<dbReference type="Proteomes" id="UP001589755">
    <property type="component" value="Unassembled WGS sequence"/>
</dbReference>
<feature type="coiled-coil region" evidence="1">
    <location>
        <begin position="9"/>
        <end position="43"/>
    </location>
</feature>
<accession>A0ABV6DCM9</accession>
<dbReference type="Gene3D" id="2.40.50.100">
    <property type="match status" value="1"/>
</dbReference>
<gene>
    <name evidence="3" type="ORF">ACFFJ2_18575</name>
</gene>
<keyword evidence="4" id="KW-1185">Reference proteome</keyword>
<evidence type="ECO:0000256" key="1">
    <source>
        <dbReference type="SAM" id="Coils"/>
    </source>
</evidence>
<keyword evidence="1" id="KW-0175">Coiled coil</keyword>
<organism evidence="3 4">
    <name type="scientific">Chelativorans intermedius</name>
    <dbReference type="NCBI Taxonomy" id="515947"/>
    <lineage>
        <taxon>Bacteria</taxon>
        <taxon>Pseudomonadati</taxon>
        <taxon>Pseudomonadota</taxon>
        <taxon>Alphaproteobacteria</taxon>
        <taxon>Hyphomicrobiales</taxon>
        <taxon>Phyllobacteriaceae</taxon>
        <taxon>Chelativorans</taxon>
    </lineage>
</organism>
<evidence type="ECO:0000313" key="3">
    <source>
        <dbReference type="EMBL" id="MFC0210408.1"/>
    </source>
</evidence>
<evidence type="ECO:0000256" key="2">
    <source>
        <dbReference type="SAM" id="MobiDB-lite"/>
    </source>
</evidence>
<dbReference type="RefSeq" id="WP_261522831.1">
    <property type="nucleotide sequence ID" value="NZ_JAODNW010000046.1"/>
</dbReference>
<feature type="region of interest" description="Disordered" evidence="2">
    <location>
        <begin position="80"/>
        <end position="120"/>
    </location>
</feature>
<name>A0ABV6DCM9_9HYPH</name>
<comment type="caution">
    <text evidence="3">The sequence shown here is derived from an EMBL/GenBank/DDBJ whole genome shotgun (WGS) entry which is preliminary data.</text>
</comment>
<dbReference type="EMBL" id="JBHLXD010000051">
    <property type="protein sequence ID" value="MFC0210408.1"/>
    <property type="molecule type" value="Genomic_DNA"/>
</dbReference>
<proteinExistence type="predicted"/>
<reference evidence="3 4" key="1">
    <citation type="submission" date="2024-09" db="EMBL/GenBank/DDBJ databases">
        <authorList>
            <person name="Sun Q."/>
            <person name="Mori K."/>
        </authorList>
    </citation>
    <scope>NUCLEOTIDE SEQUENCE [LARGE SCALE GENOMIC DNA]</scope>
    <source>
        <strain evidence="3 4">CCM 8543</strain>
    </source>
</reference>
<dbReference type="Gene3D" id="1.10.287.470">
    <property type="entry name" value="Helix hairpin bin"/>
    <property type="match status" value="1"/>
</dbReference>
<protein>
    <submittedName>
        <fullName evidence="3">Uncharacterized protein</fullName>
    </submittedName>
</protein>
<evidence type="ECO:0000313" key="4">
    <source>
        <dbReference type="Proteomes" id="UP001589755"/>
    </source>
</evidence>
<dbReference type="SUPFAM" id="SSF111369">
    <property type="entry name" value="HlyD-like secretion proteins"/>
    <property type="match status" value="1"/>
</dbReference>